<keyword evidence="4" id="KW-1185">Reference proteome</keyword>
<dbReference type="STRING" id="499555.BJL86_1972"/>
<evidence type="ECO:0000313" key="3">
    <source>
        <dbReference type="EMBL" id="ANI92740.1"/>
    </source>
</evidence>
<evidence type="ECO:0000256" key="2">
    <source>
        <dbReference type="ARBA" id="ARBA00023002"/>
    </source>
</evidence>
<dbReference type="OrthoDB" id="9809287at2"/>
<evidence type="ECO:0000313" key="4">
    <source>
        <dbReference type="Proteomes" id="UP000186104"/>
    </source>
</evidence>
<gene>
    <name evidence="3" type="ORF">BJL86_1972</name>
</gene>
<dbReference type="PANTHER" id="PTHR48107:SF7">
    <property type="entry name" value="RE15974P"/>
    <property type="match status" value="1"/>
</dbReference>
<dbReference type="InterPro" id="IPR002347">
    <property type="entry name" value="SDR_fam"/>
</dbReference>
<dbReference type="RefSeq" id="WP_067472072.1">
    <property type="nucleotide sequence ID" value="NZ_CP015961.1"/>
</dbReference>
<comment type="similarity">
    <text evidence="1">Belongs to the short-chain dehydrogenases/reductases (SDR) family.</text>
</comment>
<name>A0A173LQ30_9ACTN</name>
<dbReference type="CDD" id="cd05233">
    <property type="entry name" value="SDR_c"/>
    <property type="match status" value="1"/>
</dbReference>
<dbReference type="InterPro" id="IPR020904">
    <property type="entry name" value="Sc_DH/Rdtase_CS"/>
</dbReference>
<dbReference type="Proteomes" id="UP000186104">
    <property type="component" value="Chromosome"/>
</dbReference>
<dbReference type="InterPro" id="IPR036291">
    <property type="entry name" value="NAD(P)-bd_dom_sf"/>
</dbReference>
<reference evidence="3 4" key="1">
    <citation type="submission" date="2016-06" db="EMBL/GenBank/DDBJ databases">
        <title>Complete genome sequence of a saline-alkali tolerant type strain Dietzia timorensis ID05-A0528T.</title>
        <authorList>
            <person name="Wu X."/>
        </authorList>
    </citation>
    <scope>NUCLEOTIDE SEQUENCE [LARGE SCALE GENOMIC DNA]</scope>
    <source>
        <strain evidence="3 4">ID05-A0528</strain>
    </source>
</reference>
<dbReference type="PANTHER" id="PTHR48107">
    <property type="entry name" value="NADPH-DEPENDENT ALDEHYDE REDUCTASE-LIKE PROTEIN, CHLOROPLASTIC-RELATED"/>
    <property type="match status" value="1"/>
</dbReference>
<dbReference type="NCBIfam" id="NF009389">
    <property type="entry name" value="PRK12748.1"/>
    <property type="match status" value="1"/>
</dbReference>
<accession>A0A173LQ30</accession>
<dbReference type="Gene3D" id="3.40.50.720">
    <property type="entry name" value="NAD(P)-binding Rossmann-like Domain"/>
    <property type="match status" value="1"/>
</dbReference>
<dbReference type="KEGG" id="dtm:BJL86_1972"/>
<protein>
    <submittedName>
        <fullName evidence="3">Putative oxidoreductase YjdA</fullName>
    </submittedName>
</protein>
<keyword evidence="2" id="KW-0560">Oxidoreductase</keyword>
<sequence>MTSDVPSPLARDRYPLRGHAVVVTGVSRRAGIGFATACRLAAYGAEVFCQHYSPHDAQQPWGADDVDAVLDGIREHCAEGARVVGMHADFSDPDAPSQVIGAAAEEFGRLSGLVCNHAQSGSDGMLAEMSAEWLDSHWAVNTRASLLLAKSFAEHHRTGDKASIVFMTSGQDQGPMPAEIAYAASKAAIAGVTLTISHELAGRGIRVNSVNPGPVDTGYMTAADLEATRGMFPFGRFGEPDDAARVIAWLLTPEAEWITGQVVNSEGGFTR</sequence>
<dbReference type="PRINTS" id="PR00081">
    <property type="entry name" value="GDHRDH"/>
</dbReference>
<dbReference type="PROSITE" id="PS00061">
    <property type="entry name" value="ADH_SHORT"/>
    <property type="match status" value="1"/>
</dbReference>
<dbReference type="EMBL" id="CP015961">
    <property type="protein sequence ID" value="ANI92740.1"/>
    <property type="molecule type" value="Genomic_DNA"/>
</dbReference>
<proteinExistence type="inferred from homology"/>
<evidence type="ECO:0000256" key="1">
    <source>
        <dbReference type="ARBA" id="ARBA00006484"/>
    </source>
</evidence>
<dbReference type="AlphaFoldDB" id="A0A173LQ30"/>
<dbReference type="GO" id="GO:0016614">
    <property type="term" value="F:oxidoreductase activity, acting on CH-OH group of donors"/>
    <property type="evidence" value="ECO:0007669"/>
    <property type="project" value="UniProtKB-ARBA"/>
</dbReference>
<dbReference type="Pfam" id="PF13561">
    <property type="entry name" value="adh_short_C2"/>
    <property type="match status" value="1"/>
</dbReference>
<organism evidence="3 4">
    <name type="scientific">Dietzia timorensis</name>
    <dbReference type="NCBI Taxonomy" id="499555"/>
    <lineage>
        <taxon>Bacteria</taxon>
        <taxon>Bacillati</taxon>
        <taxon>Actinomycetota</taxon>
        <taxon>Actinomycetes</taxon>
        <taxon>Mycobacteriales</taxon>
        <taxon>Dietziaceae</taxon>
        <taxon>Dietzia</taxon>
    </lineage>
</organism>
<dbReference type="SUPFAM" id="SSF51735">
    <property type="entry name" value="NAD(P)-binding Rossmann-fold domains"/>
    <property type="match status" value="1"/>
</dbReference>